<dbReference type="Pfam" id="PF12464">
    <property type="entry name" value="Mac"/>
    <property type="match status" value="1"/>
</dbReference>
<name>A0A1X0DWZ5_9MYCO</name>
<dbReference type="SMART" id="SM01266">
    <property type="entry name" value="Mac"/>
    <property type="match status" value="1"/>
</dbReference>
<dbReference type="EMBL" id="MVHU01000039">
    <property type="protein sequence ID" value="ORA76956.1"/>
    <property type="molecule type" value="Genomic_DNA"/>
</dbReference>
<dbReference type="PROSITE" id="PS00101">
    <property type="entry name" value="HEXAPEP_TRANSFERASES"/>
    <property type="match status" value="1"/>
</dbReference>
<evidence type="ECO:0000259" key="5">
    <source>
        <dbReference type="SMART" id="SM01266"/>
    </source>
</evidence>
<feature type="domain" description="Maltose/galactoside acetyltransferase" evidence="5">
    <location>
        <begin position="5"/>
        <end position="59"/>
    </location>
</feature>
<accession>A0A1X0DWZ5</accession>
<comment type="similarity">
    <text evidence="1">Belongs to the transferase hexapeptide repeat family.</text>
</comment>
<dbReference type="InterPro" id="IPR024688">
    <property type="entry name" value="Mac_dom"/>
</dbReference>
<reference evidence="6 7" key="1">
    <citation type="submission" date="2017-02" db="EMBL/GenBank/DDBJ databases">
        <title>The new phylogeny of genus Mycobacterium.</title>
        <authorList>
            <person name="Tortoli E."/>
            <person name="Trovato A."/>
            <person name="Cirillo D.M."/>
        </authorList>
    </citation>
    <scope>NUCLEOTIDE SEQUENCE [LARGE SCALE GENOMIC DNA]</scope>
    <source>
        <strain evidence="6 7">DSM 45093</strain>
    </source>
</reference>
<evidence type="ECO:0000313" key="7">
    <source>
        <dbReference type="Proteomes" id="UP000192713"/>
    </source>
</evidence>
<dbReference type="SUPFAM" id="SSF51161">
    <property type="entry name" value="Trimeric LpxA-like enzymes"/>
    <property type="match status" value="1"/>
</dbReference>
<dbReference type="PANTHER" id="PTHR23416:SF23">
    <property type="entry name" value="ACETYLTRANSFERASE C18B11.09C-RELATED"/>
    <property type="match status" value="1"/>
</dbReference>
<gene>
    <name evidence="6" type="ORF">BST28_19730</name>
</gene>
<dbReference type="Pfam" id="PF00132">
    <property type="entry name" value="Hexapep"/>
    <property type="match status" value="1"/>
</dbReference>
<evidence type="ECO:0000256" key="1">
    <source>
        <dbReference type="ARBA" id="ARBA00007274"/>
    </source>
</evidence>
<evidence type="ECO:0000256" key="4">
    <source>
        <dbReference type="ARBA" id="ARBA00023315"/>
    </source>
</evidence>
<dbReference type="InterPro" id="IPR001451">
    <property type="entry name" value="Hexapep"/>
</dbReference>
<dbReference type="InterPro" id="IPR011004">
    <property type="entry name" value="Trimer_LpxA-like_sf"/>
</dbReference>
<evidence type="ECO:0000256" key="3">
    <source>
        <dbReference type="ARBA" id="ARBA00022737"/>
    </source>
</evidence>
<comment type="caution">
    <text evidence="6">The sequence shown here is derived from an EMBL/GenBank/DDBJ whole genome shotgun (WGS) entry which is preliminary data.</text>
</comment>
<dbReference type="InterPro" id="IPR051159">
    <property type="entry name" value="Hexapeptide_acetyltransf"/>
</dbReference>
<evidence type="ECO:0000256" key="2">
    <source>
        <dbReference type="ARBA" id="ARBA00022679"/>
    </source>
</evidence>
<protein>
    <submittedName>
        <fullName evidence="6">Maltose acetyltransferase</fullName>
    </submittedName>
</protein>
<dbReference type="InterPro" id="IPR018357">
    <property type="entry name" value="Hexapep_transf_CS"/>
</dbReference>
<keyword evidence="3" id="KW-0677">Repeat</keyword>
<dbReference type="FunFam" id="2.160.10.10:FF:000025">
    <property type="entry name" value="Hexapeptide-repeat containing-acetyltransferase"/>
    <property type="match status" value="1"/>
</dbReference>
<dbReference type="CDD" id="cd03357">
    <property type="entry name" value="LbH_MAT_GAT"/>
    <property type="match status" value="1"/>
</dbReference>
<evidence type="ECO:0000313" key="6">
    <source>
        <dbReference type="EMBL" id="ORA76956.1"/>
    </source>
</evidence>
<keyword evidence="2 6" id="KW-0808">Transferase</keyword>
<dbReference type="GO" id="GO:0008374">
    <property type="term" value="F:O-acyltransferase activity"/>
    <property type="evidence" value="ECO:0007669"/>
    <property type="project" value="TreeGrafter"/>
</dbReference>
<dbReference type="RefSeq" id="WP_083082532.1">
    <property type="nucleotide sequence ID" value="NZ_MVHU01000039.1"/>
</dbReference>
<proteinExistence type="inferred from homology"/>
<dbReference type="Gene3D" id="2.160.10.10">
    <property type="entry name" value="Hexapeptide repeat proteins"/>
    <property type="match status" value="1"/>
</dbReference>
<dbReference type="AlphaFoldDB" id="A0A1X0DWZ5"/>
<keyword evidence="4" id="KW-0012">Acyltransferase</keyword>
<dbReference type="Proteomes" id="UP000192713">
    <property type="component" value="Unassembled WGS sequence"/>
</dbReference>
<dbReference type="PANTHER" id="PTHR23416">
    <property type="entry name" value="SIALIC ACID SYNTHASE-RELATED"/>
    <property type="match status" value="1"/>
</dbReference>
<organism evidence="6 7">
    <name type="scientific">Mycolicibacter kumamotonensis</name>
    <dbReference type="NCBI Taxonomy" id="354243"/>
    <lineage>
        <taxon>Bacteria</taxon>
        <taxon>Bacillati</taxon>
        <taxon>Actinomycetota</taxon>
        <taxon>Actinomycetes</taxon>
        <taxon>Mycobacteriales</taxon>
        <taxon>Mycobacteriaceae</taxon>
        <taxon>Mycolicibacter</taxon>
    </lineage>
</organism>
<dbReference type="GO" id="GO:0016407">
    <property type="term" value="F:acetyltransferase activity"/>
    <property type="evidence" value="ECO:0007669"/>
    <property type="project" value="InterPro"/>
</dbReference>
<sequence>MSAQRDRMLSGARYDPYDPDLVAGRQACQRLVDAFNDTNPDDEHRRRDLLRELLGSFGGNSVIMPRFRCDYGKYISIGAHCFVNYDAIMLDCAPITIGDHVSIGPRAQLVTALHPVDDIDARRDGWESAAPITIGDNVWLAAGVIVCPGVSIGADTVVGAGSVVTRDIPAGVVAVGNPCRVLRLIR</sequence>